<dbReference type="InterPro" id="IPR005828">
    <property type="entry name" value="MFS_sugar_transport-like"/>
</dbReference>
<dbReference type="AlphaFoldDB" id="A0A7J8BZS1"/>
<protein>
    <submittedName>
        <fullName evidence="7">Solute carrier family 2 member 11</fullName>
    </submittedName>
</protein>
<feature type="region of interest" description="Disordered" evidence="6">
    <location>
        <begin position="25"/>
        <end position="57"/>
    </location>
</feature>
<keyword evidence="3" id="KW-0812">Transmembrane</keyword>
<evidence type="ECO:0000256" key="3">
    <source>
        <dbReference type="ARBA" id="ARBA00022692"/>
    </source>
</evidence>
<feature type="compositionally biased region" description="Low complexity" evidence="6">
    <location>
        <begin position="38"/>
        <end position="50"/>
    </location>
</feature>
<sequence>MHQGRTFFQACVLIPSSHLPVIRNTHGSLTGMEGGDGSPSCRSSSSGQGDSDSHYAGRELLGGPQAWPLLLASCLVPGVPQLASLPLLPESPRYLLIDRGDTEGCLKGPASPSQWELFQDGTPRRQVMSLLVLSSAMELCGNNSMHAYASSVFRGAGVPQEKVQDAIIRTGAASCSQPLSVT</sequence>
<dbReference type="GO" id="GO:0005886">
    <property type="term" value="C:plasma membrane"/>
    <property type="evidence" value="ECO:0007669"/>
    <property type="project" value="TreeGrafter"/>
</dbReference>
<dbReference type="PANTHER" id="PTHR23503:SF22">
    <property type="entry name" value="SOLUTE CARRIER FAMILY 2, FACILITATED GLUCOSE TRANSPORTER MEMBER 11"/>
    <property type="match status" value="1"/>
</dbReference>
<keyword evidence="4" id="KW-1133">Transmembrane helix</keyword>
<evidence type="ECO:0000256" key="1">
    <source>
        <dbReference type="ARBA" id="ARBA00004127"/>
    </source>
</evidence>
<dbReference type="InParanoid" id="A0A7J8BZS1"/>
<dbReference type="GO" id="GO:0012505">
    <property type="term" value="C:endomembrane system"/>
    <property type="evidence" value="ECO:0007669"/>
    <property type="project" value="UniProtKB-SubCell"/>
</dbReference>
<dbReference type="InterPro" id="IPR045263">
    <property type="entry name" value="GLUT"/>
</dbReference>
<evidence type="ECO:0000313" key="8">
    <source>
        <dbReference type="Proteomes" id="UP000550707"/>
    </source>
</evidence>
<evidence type="ECO:0000256" key="2">
    <source>
        <dbReference type="ARBA" id="ARBA00022597"/>
    </source>
</evidence>
<dbReference type="InterPro" id="IPR036259">
    <property type="entry name" value="MFS_trans_sf"/>
</dbReference>
<dbReference type="Gene3D" id="1.20.1250.20">
    <property type="entry name" value="MFS general substrate transporter like domains"/>
    <property type="match status" value="1"/>
</dbReference>
<reference evidence="7 8" key="1">
    <citation type="journal article" date="2020" name="Nature">
        <title>Six reference-quality genomes reveal evolution of bat adaptations.</title>
        <authorList>
            <person name="Jebb D."/>
            <person name="Huang Z."/>
            <person name="Pippel M."/>
            <person name="Hughes G.M."/>
            <person name="Lavrichenko K."/>
            <person name="Devanna P."/>
            <person name="Winkler S."/>
            <person name="Jermiin L.S."/>
            <person name="Skirmuntt E.C."/>
            <person name="Katzourakis A."/>
            <person name="Burkitt-Gray L."/>
            <person name="Ray D.A."/>
            <person name="Sullivan K.A.M."/>
            <person name="Roscito J.G."/>
            <person name="Kirilenko B.M."/>
            <person name="Davalos L.M."/>
            <person name="Corthals A.P."/>
            <person name="Power M.L."/>
            <person name="Jones G."/>
            <person name="Ransome R.D."/>
            <person name="Dechmann D.K.N."/>
            <person name="Locatelli A.G."/>
            <person name="Puechmaille S.J."/>
            <person name="Fedrigo O."/>
            <person name="Jarvis E.D."/>
            <person name="Hiller M."/>
            <person name="Vernes S.C."/>
            <person name="Myers E.W."/>
            <person name="Teeling E.C."/>
        </authorList>
    </citation>
    <scope>NUCLEOTIDE SEQUENCE [LARGE SCALE GENOMIC DNA]</scope>
    <source>
        <strain evidence="7">MMolMol1</strain>
        <tissue evidence="7">Muscle</tissue>
    </source>
</reference>
<proteinExistence type="predicted"/>
<keyword evidence="8" id="KW-1185">Reference proteome</keyword>
<dbReference type="EMBL" id="JACASF010000022">
    <property type="protein sequence ID" value="KAF6404118.1"/>
    <property type="molecule type" value="Genomic_DNA"/>
</dbReference>
<organism evidence="7 8">
    <name type="scientific">Molossus molossus</name>
    <name type="common">Pallas' mastiff bat</name>
    <name type="synonym">Vespertilio molossus</name>
    <dbReference type="NCBI Taxonomy" id="27622"/>
    <lineage>
        <taxon>Eukaryota</taxon>
        <taxon>Metazoa</taxon>
        <taxon>Chordata</taxon>
        <taxon>Craniata</taxon>
        <taxon>Vertebrata</taxon>
        <taxon>Euteleostomi</taxon>
        <taxon>Mammalia</taxon>
        <taxon>Eutheria</taxon>
        <taxon>Laurasiatheria</taxon>
        <taxon>Chiroptera</taxon>
        <taxon>Yangochiroptera</taxon>
        <taxon>Molossidae</taxon>
        <taxon>Molossus</taxon>
    </lineage>
</organism>
<evidence type="ECO:0000256" key="6">
    <source>
        <dbReference type="SAM" id="MobiDB-lite"/>
    </source>
</evidence>
<evidence type="ECO:0000256" key="4">
    <source>
        <dbReference type="ARBA" id="ARBA00022989"/>
    </source>
</evidence>
<dbReference type="GO" id="GO:0046323">
    <property type="term" value="P:D-glucose import"/>
    <property type="evidence" value="ECO:0007669"/>
    <property type="project" value="TreeGrafter"/>
</dbReference>
<dbReference type="GO" id="GO:0070837">
    <property type="term" value="P:dehydroascorbic acid transport"/>
    <property type="evidence" value="ECO:0007669"/>
    <property type="project" value="TreeGrafter"/>
</dbReference>
<comment type="subcellular location">
    <subcellularLocation>
        <location evidence="1">Endomembrane system</location>
        <topology evidence="1">Multi-pass membrane protein</topology>
    </subcellularLocation>
</comment>
<evidence type="ECO:0000256" key="5">
    <source>
        <dbReference type="ARBA" id="ARBA00023136"/>
    </source>
</evidence>
<accession>A0A7J8BZS1</accession>
<dbReference type="Proteomes" id="UP000550707">
    <property type="component" value="Unassembled WGS sequence"/>
</dbReference>
<comment type="caution">
    <text evidence="7">The sequence shown here is derived from an EMBL/GenBank/DDBJ whole genome shotgun (WGS) entry which is preliminary data.</text>
</comment>
<name>A0A7J8BZS1_MOLMO</name>
<dbReference type="GO" id="GO:0055056">
    <property type="term" value="F:D-glucose transmembrane transporter activity"/>
    <property type="evidence" value="ECO:0007669"/>
    <property type="project" value="TreeGrafter"/>
</dbReference>
<keyword evidence="5" id="KW-0472">Membrane</keyword>
<dbReference type="Pfam" id="PF00083">
    <property type="entry name" value="Sugar_tr"/>
    <property type="match status" value="1"/>
</dbReference>
<dbReference type="PANTHER" id="PTHR23503">
    <property type="entry name" value="SOLUTE CARRIER FAMILY 2"/>
    <property type="match status" value="1"/>
</dbReference>
<keyword evidence="2" id="KW-0813">Transport</keyword>
<keyword evidence="2" id="KW-0762">Sugar transport</keyword>
<gene>
    <name evidence="7" type="ORF">HJG59_016733</name>
</gene>
<evidence type="ECO:0000313" key="7">
    <source>
        <dbReference type="EMBL" id="KAF6404118.1"/>
    </source>
</evidence>